<organism evidence="11 12">
    <name type="scientific">Ketogulonicigenium robustum</name>
    <dbReference type="NCBI Taxonomy" id="92947"/>
    <lineage>
        <taxon>Bacteria</taxon>
        <taxon>Pseudomonadati</taxon>
        <taxon>Pseudomonadota</taxon>
        <taxon>Alphaproteobacteria</taxon>
        <taxon>Rhodobacterales</taxon>
        <taxon>Roseobacteraceae</taxon>
        <taxon>Ketogulonicigenium</taxon>
    </lineage>
</organism>
<evidence type="ECO:0000256" key="3">
    <source>
        <dbReference type="ARBA" id="ARBA00012054"/>
    </source>
</evidence>
<dbReference type="Proteomes" id="UP000242447">
    <property type="component" value="Plasmid unnamed1"/>
</dbReference>
<keyword evidence="12" id="KW-1185">Reference proteome</keyword>
<evidence type="ECO:0000256" key="6">
    <source>
        <dbReference type="ARBA" id="ARBA00022777"/>
    </source>
</evidence>
<evidence type="ECO:0000256" key="9">
    <source>
        <dbReference type="ARBA" id="ARBA00048090"/>
    </source>
</evidence>
<evidence type="ECO:0000256" key="10">
    <source>
        <dbReference type="RuleBase" id="RU363066"/>
    </source>
</evidence>
<dbReference type="InterPro" id="IPR006001">
    <property type="entry name" value="Therm_gnt_kin"/>
</dbReference>
<keyword evidence="7 10" id="KW-0067">ATP-binding</keyword>
<dbReference type="NCBIfam" id="TIGR01313">
    <property type="entry name" value="therm_gnt_kin"/>
    <property type="match status" value="1"/>
</dbReference>
<comment type="similarity">
    <text evidence="2 10">Belongs to the gluconokinase GntK/GntV family.</text>
</comment>
<dbReference type="PANTHER" id="PTHR43442:SF3">
    <property type="entry name" value="GLUCONOKINASE-RELATED"/>
    <property type="match status" value="1"/>
</dbReference>
<dbReference type="GO" id="GO:0005737">
    <property type="term" value="C:cytoplasm"/>
    <property type="evidence" value="ECO:0007669"/>
    <property type="project" value="TreeGrafter"/>
</dbReference>
<geneLocation type="plasmid" evidence="11">
    <name>unnamed1</name>
</geneLocation>
<dbReference type="EMBL" id="CP019938">
    <property type="protein sequence ID" value="ARO15874.1"/>
    <property type="molecule type" value="Genomic_DNA"/>
</dbReference>
<evidence type="ECO:0000256" key="4">
    <source>
        <dbReference type="ARBA" id="ARBA00022679"/>
    </source>
</evidence>
<evidence type="ECO:0000313" key="11">
    <source>
        <dbReference type="EMBL" id="ARO15874.1"/>
    </source>
</evidence>
<dbReference type="AlphaFoldDB" id="A0A1W6P352"/>
<dbReference type="GO" id="GO:0019521">
    <property type="term" value="P:D-gluconate metabolic process"/>
    <property type="evidence" value="ECO:0007669"/>
    <property type="project" value="UniProtKB-KW"/>
</dbReference>
<evidence type="ECO:0000256" key="7">
    <source>
        <dbReference type="ARBA" id="ARBA00022840"/>
    </source>
</evidence>
<evidence type="ECO:0000256" key="8">
    <source>
        <dbReference type="ARBA" id="ARBA00023064"/>
    </source>
</evidence>
<keyword evidence="4 10" id="KW-0808">Transferase</keyword>
<dbReference type="CDD" id="cd02021">
    <property type="entry name" value="GntK"/>
    <property type="match status" value="1"/>
</dbReference>
<keyword evidence="8" id="KW-0311">Gluconate utilization</keyword>
<keyword evidence="5 10" id="KW-0547">Nucleotide-binding</keyword>
<dbReference type="KEGG" id="kro:BVG79_p1000072"/>
<evidence type="ECO:0000256" key="1">
    <source>
        <dbReference type="ARBA" id="ARBA00004761"/>
    </source>
</evidence>
<dbReference type="RefSeq" id="WP_085787457.1">
    <property type="nucleotide sequence ID" value="NZ_CP019938.1"/>
</dbReference>
<gene>
    <name evidence="11" type="primary">idnK</name>
    <name evidence="11" type="ORF">BVG79_p1000072</name>
</gene>
<dbReference type="OrthoDB" id="9795716at2"/>
<dbReference type="SUPFAM" id="SSF52540">
    <property type="entry name" value="P-loop containing nucleoside triphosphate hydrolases"/>
    <property type="match status" value="1"/>
</dbReference>
<sequence>MGAPQHIVVFGVSGVGKTTLAQQFAAASGRVFADADSFHSAANIAKMSAGTPLTDSDRAPWLAAIRDWMVANAAEGHQTVVACSALRRAYRDILGSAGDVAFAFLAGTPAMIGARMAARSGHYMPTSLLTSQFNTLEPLAADEVGLTLDASADVATLVDALQGAFAR</sequence>
<keyword evidence="6 10" id="KW-0418">Kinase</keyword>
<dbReference type="GO" id="GO:0005524">
    <property type="term" value="F:ATP binding"/>
    <property type="evidence" value="ECO:0007669"/>
    <property type="project" value="UniProtKB-KW"/>
</dbReference>
<name>A0A1W6P352_9RHOB</name>
<dbReference type="Gene3D" id="3.40.50.300">
    <property type="entry name" value="P-loop containing nucleotide triphosphate hydrolases"/>
    <property type="match status" value="1"/>
</dbReference>
<dbReference type="InterPro" id="IPR027417">
    <property type="entry name" value="P-loop_NTPase"/>
</dbReference>
<evidence type="ECO:0000256" key="5">
    <source>
        <dbReference type="ARBA" id="ARBA00022741"/>
    </source>
</evidence>
<dbReference type="PANTHER" id="PTHR43442">
    <property type="entry name" value="GLUCONOKINASE-RELATED"/>
    <property type="match status" value="1"/>
</dbReference>
<reference evidence="11 12" key="1">
    <citation type="submission" date="2017-02" db="EMBL/GenBank/DDBJ databases">
        <title>Ketogulonicigenium robustum SPU B003 Genome sequencing and assembly.</title>
        <authorList>
            <person name="Li Y."/>
            <person name="Liu L."/>
            <person name="Wang C."/>
            <person name="Zhang M."/>
            <person name="Zhang T."/>
            <person name="Zhang Y."/>
        </authorList>
    </citation>
    <scope>NUCLEOTIDE SEQUENCE [LARGE SCALE GENOMIC DNA]</scope>
    <source>
        <strain evidence="11 12">SPU_B003</strain>
        <plasmid evidence="11 12">unnamed1</plasmid>
    </source>
</reference>
<protein>
    <recommendedName>
        <fullName evidence="3 10">Gluconokinase</fullName>
        <ecNumber evidence="3 10">2.7.1.12</ecNumber>
    </recommendedName>
</protein>
<dbReference type="FunFam" id="3.40.50.300:FF:000522">
    <property type="entry name" value="Gluconokinase"/>
    <property type="match status" value="1"/>
</dbReference>
<evidence type="ECO:0000313" key="12">
    <source>
        <dbReference type="Proteomes" id="UP000242447"/>
    </source>
</evidence>
<comment type="pathway">
    <text evidence="1">Carbohydrate acid metabolism.</text>
</comment>
<accession>A0A1W6P352</accession>
<proteinExistence type="inferred from homology"/>
<dbReference type="EC" id="2.7.1.12" evidence="3 10"/>
<evidence type="ECO:0000256" key="2">
    <source>
        <dbReference type="ARBA" id="ARBA00008420"/>
    </source>
</evidence>
<comment type="catalytic activity">
    <reaction evidence="9 10">
        <text>D-gluconate + ATP = 6-phospho-D-gluconate + ADP + H(+)</text>
        <dbReference type="Rhea" id="RHEA:19433"/>
        <dbReference type="ChEBI" id="CHEBI:15378"/>
        <dbReference type="ChEBI" id="CHEBI:18391"/>
        <dbReference type="ChEBI" id="CHEBI:30616"/>
        <dbReference type="ChEBI" id="CHEBI:58759"/>
        <dbReference type="ChEBI" id="CHEBI:456216"/>
        <dbReference type="EC" id="2.7.1.12"/>
    </reaction>
</comment>
<keyword evidence="11" id="KW-0614">Plasmid</keyword>
<dbReference type="GO" id="GO:0046316">
    <property type="term" value="F:gluconokinase activity"/>
    <property type="evidence" value="ECO:0007669"/>
    <property type="project" value="UniProtKB-EC"/>
</dbReference>
<dbReference type="Pfam" id="PF13671">
    <property type="entry name" value="AAA_33"/>
    <property type="match status" value="1"/>
</dbReference>